<dbReference type="FunCoup" id="A0A5R8QC36">
    <property type="interactions" value="16"/>
</dbReference>
<dbReference type="Gene3D" id="3.40.30.10">
    <property type="entry name" value="Glutaredoxin"/>
    <property type="match status" value="1"/>
</dbReference>
<dbReference type="InParanoid" id="A0A5R8QC36"/>
<dbReference type="AlphaFoldDB" id="A0A5R8QC36"/>
<dbReference type="OrthoDB" id="9794155at2"/>
<dbReference type="PROSITE" id="PS51353">
    <property type="entry name" value="ARSC"/>
    <property type="match status" value="1"/>
</dbReference>
<name>A0A5R8QC36_9FIRM</name>
<dbReference type="NCBIfam" id="TIGR01617">
    <property type="entry name" value="arsC_related"/>
    <property type="match status" value="1"/>
</dbReference>
<evidence type="ECO:0000313" key="3">
    <source>
        <dbReference type="Proteomes" id="UP000306912"/>
    </source>
</evidence>
<dbReference type="PANTHER" id="PTHR30041:SF7">
    <property type="entry name" value="GLOBAL TRANSCRIPTIONAL REGULATOR SPX"/>
    <property type="match status" value="1"/>
</dbReference>
<protein>
    <submittedName>
        <fullName evidence="2">Spx/MgsR family RNA polymerase-binding regulatory protein</fullName>
    </submittedName>
</protein>
<accession>A0A5R8QC36</accession>
<comment type="caution">
    <text evidence="2">The sequence shown here is derived from an EMBL/GenBank/DDBJ whole genome shotgun (WGS) entry which is preliminary data.</text>
</comment>
<dbReference type="Pfam" id="PF03960">
    <property type="entry name" value="ArsC"/>
    <property type="match status" value="1"/>
</dbReference>
<keyword evidence="3" id="KW-1185">Reference proteome</keyword>
<dbReference type="NCBIfam" id="NF002459">
    <property type="entry name" value="PRK01655.1"/>
    <property type="match status" value="1"/>
</dbReference>
<comment type="similarity">
    <text evidence="1">Belongs to the ArsC family.</text>
</comment>
<evidence type="ECO:0000256" key="1">
    <source>
        <dbReference type="PROSITE-ProRule" id="PRU01282"/>
    </source>
</evidence>
<dbReference type="InterPro" id="IPR006660">
    <property type="entry name" value="Arsenate_reductase-like"/>
</dbReference>
<dbReference type="CDD" id="cd03032">
    <property type="entry name" value="ArsC_Spx"/>
    <property type="match status" value="1"/>
</dbReference>
<organism evidence="2 3">
    <name type="scientific">Culicoidibacter larvae</name>
    <dbReference type="NCBI Taxonomy" id="2579976"/>
    <lineage>
        <taxon>Bacteria</taxon>
        <taxon>Bacillati</taxon>
        <taxon>Bacillota</taxon>
        <taxon>Culicoidibacteria</taxon>
        <taxon>Culicoidibacterales</taxon>
        <taxon>Culicoidibacteraceae</taxon>
        <taxon>Culicoidibacter</taxon>
    </lineage>
</organism>
<dbReference type="PROSITE" id="PS51354">
    <property type="entry name" value="GLUTAREDOXIN_2"/>
    <property type="match status" value="1"/>
</dbReference>
<dbReference type="PANTHER" id="PTHR30041">
    <property type="entry name" value="ARSENATE REDUCTASE"/>
    <property type="match status" value="1"/>
</dbReference>
<dbReference type="InterPro" id="IPR006504">
    <property type="entry name" value="Tscrpt_reg_Spx/MgsR"/>
</dbReference>
<gene>
    <name evidence="2" type="ORF">FEZ08_06745</name>
</gene>
<reference evidence="2 3" key="1">
    <citation type="submission" date="2019-05" db="EMBL/GenBank/DDBJ databases">
        <title>Culicoidintestinum kansasii gen. nov., sp. nov. from the gastrointestinal tract of the biting midge, Culicoides sonorensis.</title>
        <authorList>
            <person name="Neupane S."/>
            <person name="Ghosh A."/>
            <person name="Gunther S."/>
            <person name="Martin K."/>
            <person name="Zurek L."/>
        </authorList>
    </citation>
    <scope>NUCLEOTIDE SEQUENCE [LARGE SCALE GENOMIC DNA]</scope>
    <source>
        <strain evidence="2 3">CS-1</strain>
    </source>
</reference>
<dbReference type="RefSeq" id="WP_138190963.1">
    <property type="nucleotide sequence ID" value="NZ_VBWP01000005.1"/>
</dbReference>
<proteinExistence type="inferred from homology"/>
<dbReference type="SUPFAM" id="SSF52833">
    <property type="entry name" value="Thioredoxin-like"/>
    <property type="match status" value="1"/>
</dbReference>
<sequence length="158" mass="17947">MITIYTTPSCSSCRKAKKWLDDFGLKYREKNLFVTPLSGSEIKYILERTENGTEDIISKRSKIIVEDGIDVDSMSMSELIEFIQKNPSILRRPIIIDDKRLQVGYNDEEIRAFIPRELRELSIACESCMNFKDCTSVHNILAAATSAGIDISPALKHK</sequence>
<dbReference type="InterPro" id="IPR036249">
    <property type="entry name" value="Thioredoxin-like_sf"/>
</dbReference>
<dbReference type="Proteomes" id="UP000306912">
    <property type="component" value="Unassembled WGS sequence"/>
</dbReference>
<dbReference type="EMBL" id="VBWP01000005">
    <property type="protein sequence ID" value="TLG73826.1"/>
    <property type="molecule type" value="Genomic_DNA"/>
</dbReference>
<evidence type="ECO:0000313" key="2">
    <source>
        <dbReference type="EMBL" id="TLG73826.1"/>
    </source>
</evidence>